<dbReference type="RefSeq" id="XP_016643249.1">
    <property type="nucleotide sequence ID" value="XM_016787140.1"/>
</dbReference>
<evidence type="ECO:0000313" key="4">
    <source>
        <dbReference type="Proteomes" id="UP000028545"/>
    </source>
</evidence>
<sequence>MIHAQYVPEDQLPTQTGEEGVVDLYSLAVRDMKDGVNEGCHFCILVQGYISSTSDTTPFIQISLYPRLPERNLGMMILQPSNEPPGEAKPAPVFQTLIIPDGGDLNFRESNSTRSDSHQRLVESWLDLVDPQSVSLHCPDSQKENPRYTTLSHCWGGATTIPKLTHQTLSQFKSGIRFKDLPRNFQDAISITRNLGLEYVWIDSLCIIQDSPSDWRTEASRMASVYENAYVTIAAAAAKDPFGGCFSARDSALQSACHIPAGISGTDFHVVPPWNVSRNKVNAVRKSALLSRGWVFQEMVLSPSVVFFLEDGIVWSCRKGEASEQVPTGQVPDRSLDGRPTAIVSPSSNSRYQNKAIHDQTTQQFVPARGLFKTILDTSIRVCSPSQGQKPWVDFSQQWLSIIAQYTRLNLTFITDRAIALSAIAQRVKEHSGLTYAAGLWEESLAVDLLWTTKDPKAAARPTSYLGPSWSWISVEGEISKDLWGSGHYLGRDPIVCIENARPKILTYPEDVHKTGQVQTGSSLELEGAILPCTHVDTPGKDHFGRSTWRIWPKPIGRVDPDSEDWFSFYPDIVAEVVTVDFGQVYLLPTVLSKYMMFQGKENTWGLALLCHGSYYTRVGTFATRTDMGRFVRSSSTIIIK</sequence>
<dbReference type="EMBL" id="JOWA01000093">
    <property type="protein sequence ID" value="KEZ43450.1"/>
    <property type="molecule type" value="Genomic_DNA"/>
</dbReference>
<evidence type="ECO:0000256" key="1">
    <source>
        <dbReference type="SAM" id="MobiDB-lite"/>
    </source>
</evidence>
<feature type="domain" description="Heterokaryon incompatibility" evidence="2">
    <location>
        <begin position="148"/>
        <end position="298"/>
    </location>
</feature>
<evidence type="ECO:0000313" key="3">
    <source>
        <dbReference type="EMBL" id="KEZ43450.1"/>
    </source>
</evidence>
<accession>A0A084G7Y8</accession>
<comment type="caution">
    <text evidence="3">The sequence shown here is derived from an EMBL/GenBank/DDBJ whole genome shotgun (WGS) entry which is preliminary data.</text>
</comment>
<dbReference type="Pfam" id="PF06985">
    <property type="entry name" value="HET"/>
    <property type="match status" value="1"/>
</dbReference>
<evidence type="ECO:0000259" key="2">
    <source>
        <dbReference type="Pfam" id="PF06985"/>
    </source>
</evidence>
<dbReference type="PANTHER" id="PTHR33112">
    <property type="entry name" value="DOMAIN PROTEIN, PUTATIVE-RELATED"/>
    <property type="match status" value="1"/>
</dbReference>
<name>A0A084G7Y8_PSEDA</name>
<dbReference type="OMA" id="WSWISVE"/>
<reference evidence="3 4" key="1">
    <citation type="journal article" date="2014" name="Genome Announc.">
        <title>Draft genome sequence of the pathogenic fungus Scedosporium apiospermum.</title>
        <authorList>
            <person name="Vandeputte P."/>
            <person name="Ghamrawi S."/>
            <person name="Rechenmann M."/>
            <person name="Iltis A."/>
            <person name="Giraud S."/>
            <person name="Fleury M."/>
            <person name="Thornton C."/>
            <person name="Delhaes L."/>
            <person name="Meyer W."/>
            <person name="Papon N."/>
            <person name="Bouchara J.P."/>
        </authorList>
    </citation>
    <scope>NUCLEOTIDE SEQUENCE [LARGE SCALE GENOMIC DNA]</scope>
    <source>
        <strain evidence="3 4">IHEM 14462</strain>
    </source>
</reference>
<organism evidence="3 4">
    <name type="scientific">Pseudallescheria apiosperma</name>
    <name type="common">Scedosporium apiospermum</name>
    <dbReference type="NCBI Taxonomy" id="563466"/>
    <lineage>
        <taxon>Eukaryota</taxon>
        <taxon>Fungi</taxon>
        <taxon>Dikarya</taxon>
        <taxon>Ascomycota</taxon>
        <taxon>Pezizomycotina</taxon>
        <taxon>Sordariomycetes</taxon>
        <taxon>Hypocreomycetidae</taxon>
        <taxon>Microascales</taxon>
        <taxon>Microascaceae</taxon>
        <taxon>Scedosporium</taxon>
    </lineage>
</organism>
<dbReference type="GeneID" id="27723708"/>
<dbReference type="InterPro" id="IPR010730">
    <property type="entry name" value="HET"/>
</dbReference>
<dbReference type="KEGG" id="sapo:SAPIO_CDS4636"/>
<dbReference type="VEuPathDB" id="FungiDB:SAPIO_CDS4636"/>
<dbReference type="Proteomes" id="UP000028545">
    <property type="component" value="Unassembled WGS sequence"/>
</dbReference>
<dbReference type="AlphaFoldDB" id="A0A084G7Y8"/>
<keyword evidence="4" id="KW-1185">Reference proteome</keyword>
<feature type="region of interest" description="Disordered" evidence="1">
    <location>
        <begin position="325"/>
        <end position="347"/>
    </location>
</feature>
<dbReference type="PANTHER" id="PTHR33112:SF8">
    <property type="entry name" value="HETEROKARYON INCOMPATIBILITY DOMAIN-CONTAINING PROTEIN"/>
    <property type="match status" value="1"/>
</dbReference>
<dbReference type="OrthoDB" id="5362512at2759"/>
<dbReference type="HOGENOM" id="CLU_002639_3_0_1"/>
<proteinExistence type="predicted"/>
<gene>
    <name evidence="3" type="ORF">SAPIO_CDS4636</name>
</gene>
<protein>
    <recommendedName>
        <fullName evidence="2">Heterokaryon incompatibility domain-containing protein</fullName>
    </recommendedName>
</protein>